<dbReference type="Proteomes" id="UP000030746">
    <property type="component" value="Unassembled WGS sequence"/>
</dbReference>
<dbReference type="InterPro" id="IPR050327">
    <property type="entry name" value="Proton-linked_MCT"/>
</dbReference>
<reference evidence="3 4" key="1">
    <citation type="journal article" date="2013" name="Nature">
        <title>Insights into bilaterian evolution from three spiralian genomes.</title>
        <authorList>
            <person name="Simakov O."/>
            <person name="Marletaz F."/>
            <person name="Cho S.J."/>
            <person name="Edsinger-Gonzales E."/>
            <person name="Havlak P."/>
            <person name="Hellsten U."/>
            <person name="Kuo D.H."/>
            <person name="Larsson T."/>
            <person name="Lv J."/>
            <person name="Arendt D."/>
            <person name="Savage R."/>
            <person name="Osoegawa K."/>
            <person name="de Jong P."/>
            <person name="Grimwood J."/>
            <person name="Chapman J.A."/>
            <person name="Shapiro H."/>
            <person name="Aerts A."/>
            <person name="Otillar R.P."/>
            <person name="Terry A.Y."/>
            <person name="Boore J.L."/>
            <person name="Grigoriev I.V."/>
            <person name="Lindberg D.R."/>
            <person name="Seaver E.C."/>
            <person name="Weisblat D.A."/>
            <person name="Putnam N.H."/>
            <person name="Rokhsar D.S."/>
        </authorList>
    </citation>
    <scope>NUCLEOTIDE SEQUENCE [LARGE SCALE GENOMIC DNA]</scope>
</reference>
<name>V4CAV6_LOTGI</name>
<dbReference type="KEGG" id="lgi:LOTGIDRAFT_187198"/>
<evidence type="ECO:0008006" key="5">
    <source>
        <dbReference type="Google" id="ProtNLM"/>
    </source>
</evidence>
<organism evidence="3 4">
    <name type="scientific">Lottia gigantea</name>
    <name type="common">Giant owl limpet</name>
    <dbReference type="NCBI Taxonomy" id="225164"/>
    <lineage>
        <taxon>Eukaryota</taxon>
        <taxon>Metazoa</taxon>
        <taxon>Spiralia</taxon>
        <taxon>Lophotrochozoa</taxon>
        <taxon>Mollusca</taxon>
        <taxon>Gastropoda</taxon>
        <taxon>Patellogastropoda</taxon>
        <taxon>Lottioidea</taxon>
        <taxon>Lottiidae</taxon>
        <taxon>Lottia</taxon>
    </lineage>
</organism>
<feature type="transmembrane region" description="Helical" evidence="2">
    <location>
        <begin position="113"/>
        <end position="133"/>
    </location>
</feature>
<keyword evidence="2" id="KW-0812">Transmembrane</keyword>
<dbReference type="CTD" id="20244741"/>
<dbReference type="AlphaFoldDB" id="V4CAV6"/>
<keyword evidence="2" id="KW-1133">Transmembrane helix</keyword>
<sequence>MDKKREENQPSFNNEVEMKKTNDNAENTPNDDFDDGLPIDRGWAWVIAIATQFNQMLKVGYARAMGLLFIEFLKVFKASATETTLISGVKAGVFGLSVFISMQILVVRLPIRFIVALGGTLSAIGIMSCAFATEIQQVVILQAIFIGIDNSMIHGPGLVLVGQYFKKKRGLGTAISNSGVSAGAVIVPPIVKLLLDHYGLDGTLLIIGAIELNVLVFACLMRPLDSFKRKPKPKHVNNDNIITKNRNPCKSLDFTVWKQPHFLMMAFNAFCGNCTVLFLAYYPAHVVEKGASENDSALFLSIAGGIDFFARLLAGYIADRGCFRRTHICVFSLFMTALNCHCIRFYDSYGLQLLGTIVYGIFGGIFNSFTALLLMDFLGSDNLARSLGFIMILNGVAVSIYHPTVGALRDYTGSFIPAYHFMGTMLSLAALMLLLEPFIARCAKRLQNRTDGAE</sequence>
<feature type="transmembrane region" description="Helical" evidence="2">
    <location>
        <begin position="262"/>
        <end position="284"/>
    </location>
</feature>
<feature type="transmembrane region" description="Helical" evidence="2">
    <location>
        <begin position="386"/>
        <end position="404"/>
    </location>
</feature>
<protein>
    <recommendedName>
        <fullName evidence="5">Major facilitator superfamily (MFS) profile domain-containing protein</fullName>
    </recommendedName>
</protein>
<dbReference type="CDD" id="cd17352">
    <property type="entry name" value="MFS_MCT_SLC16"/>
    <property type="match status" value="1"/>
</dbReference>
<dbReference type="InterPro" id="IPR036259">
    <property type="entry name" value="MFS_trans_sf"/>
</dbReference>
<feature type="transmembrane region" description="Helical" evidence="2">
    <location>
        <begin position="352"/>
        <end position="374"/>
    </location>
</feature>
<dbReference type="GO" id="GO:0008028">
    <property type="term" value="F:monocarboxylic acid transmembrane transporter activity"/>
    <property type="evidence" value="ECO:0007669"/>
    <property type="project" value="TreeGrafter"/>
</dbReference>
<dbReference type="PANTHER" id="PTHR11360">
    <property type="entry name" value="MONOCARBOXYLATE TRANSPORTER"/>
    <property type="match status" value="1"/>
</dbReference>
<feature type="region of interest" description="Disordered" evidence="1">
    <location>
        <begin position="1"/>
        <end position="32"/>
    </location>
</feature>
<feature type="transmembrane region" description="Helical" evidence="2">
    <location>
        <begin position="203"/>
        <end position="224"/>
    </location>
</feature>
<dbReference type="EMBL" id="KB201205">
    <property type="protein sequence ID" value="ESO98954.1"/>
    <property type="molecule type" value="Genomic_DNA"/>
</dbReference>
<evidence type="ECO:0000256" key="2">
    <source>
        <dbReference type="SAM" id="Phobius"/>
    </source>
</evidence>
<dbReference type="InterPro" id="IPR011701">
    <property type="entry name" value="MFS"/>
</dbReference>
<dbReference type="Gene3D" id="1.20.1250.20">
    <property type="entry name" value="MFS general substrate transporter like domains"/>
    <property type="match status" value="1"/>
</dbReference>
<evidence type="ECO:0000313" key="3">
    <source>
        <dbReference type="EMBL" id="ESO98954.1"/>
    </source>
</evidence>
<feature type="transmembrane region" description="Helical" evidence="2">
    <location>
        <begin position="296"/>
        <end position="314"/>
    </location>
</feature>
<feature type="transmembrane region" description="Helical" evidence="2">
    <location>
        <begin position="139"/>
        <end position="162"/>
    </location>
</feature>
<dbReference type="RefSeq" id="XP_009050575.1">
    <property type="nucleotide sequence ID" value="XM_009052327.1"/>
</dbReference>
<feature type="transmembrane region" description="Helical" evidence="2">
    <location>
        <begin position="85"/>
        <end position="106"/>
    </location>
</feature>
<keyword evidence="2" id="KW-0472">Membrane</keyword>
<evidence type="ECO:0000256" key="1">
    <source>
        <dbReference type="SAM" id="MobiDB-lite"/>
    </source>
</evidence>
<dbReference type="HOGENOM" id="CLU_001265_59_2_1"/>
<feature type="transmembrane region" description="Helical" evidence="2">
    <location>
        <begin position="326"/>
        <end position="346"/>
    </location>
</feature>
<dbReference type="OrthoDB" id="6435476at2759"/>
<dbReference type="GeneID" id="20244741"/>
<dbReference type="OMA" id="LANSIFM"/>
<keyword evidence="4" id="KW-1185">Reference proteome</keyword>
<dbReference type="PANTHER" id="PTHR11360:SF306">
    <property type="entry name" value="RE01051P"/>
    <property type="match status" value="1"/>
</dbReference>
<gene>
    <name evidence="3" type="ORF">LOTGIDRAFT_187198</name>
</gene>
<evidence type="ECO:0000313" key="4">
    <source>
        <dbReference type="Proteomes" id="UP000030746"/>
    </source>
</evidence>
<feature type="transmembrane region" description="Helical" evidence="2">
    <location>
        <begin position="416"/>
        <end position="435"/>
    </location>
</feature>
<dbReference type="SUPFAM" id="SSF103473">
    <property type="entry name" value="MFS general substrate transporter"/>
    <property type="match status" value="1"/>
</dbReference>
<proteinExistence type="predicted"/>
<accession>V4CAV6</accession>
<dbReference type="Pfam" id="PF07690">
    <property type="entry name" value="MFS_1"/>
    <property type="match status" value="1"/>
</dbReference>